<keyword evidence="5 6" id="KW-0472">Membrane</keyword>
<evidence type="ECO:0000256" key="1">
    <source>
        <dbReference type="ARBA" id="ARBA00004236"/>
    </source>
</evidence>
<keyword evidence="8" id="KW-1185">Reference proteome</keyword>
<evidence type="ECO:0000256" key="2">
    <source>
        <dbReference type="ARBA" id="ARBA00022475"/>
    </source>
</evidence>
<dbReference type="AlphaFoldDB" id="A0A923MNB9"/>
<evidence type="ECO:0000256" key="6">
    <source>
        <dbReference type="SAM" id="Phobius"/>
    </source>
</evidence>
<gene>
    <name evidence="7" type="ORF">H8Z83_17015</name>
</gene>
<organism evidence="7 8">
    <name type="scientific">Dysosmobacter segnis</name>
    <dbReference type="NCBI Taxonomy" id="2763042"/>
    <lineage>
        <taxon>Bacteria</taxon>
        <taxon>Bacillati</taxon>
        <taxon>Bacillota</taxon>
        <taxon>Clostridia</taxon>
        <taxon>Eubacteriales</taxon>
        <taxon>Oscillospiraceae</taxon>
        <taxon>Dysosmobacter</taxon>
    </lineage>
</organism>
<dbReference type="RefSeq" id="WP_187016160.1">
    <property type="nucleotide sequence ID" value="NZ_JACOQI010000026.1"/>
</dbReference>
<comment type="subcellular location">
    <subcellularLocation>
        <location evidence="1">Cell membrane</location>
    </subcellularLocation>
</comment>
<sequence length="86" mass="8846">MEYSSIFVCLMGMGTVFFGLICLIALTYLMSAVVGRGKKAAPAPVPAAPQTAGEVTPELVAAVSAALAEELGTDITGIRIVSMKKV</sequence>
<evidence type="ECO:0000256" key="3">
    <source>
        <dbReference type="ARBA" id="ARBA00022692"/>
    </source>
</evidence>
<keyword evidence="2" id="KW-1003">Cell membrane</keyword>
<keyword evidence="3 6" id="KW-0812">Transmembrane</keyword>
<dbReference type="InterPro" id="IPR005899">
    <property type="entry name" value="Na_pump_deCOase"/>
</dbReference>
<reference evidence="7" key="1">
    <citation type="submission" date="2020-08" db="EMBL/GenBank/DDBJ databases">
        <title>Genome public.</title>
        <authorList>
            <person name="Liu C."/>
            <person name="Sun Q."/>
        </authorList>
    </citation>
    <scope>NUCLEOTIDE SEQUENCE</scope>
    <source>
        <strain evidence="7">BX15</strain>
    </source>
</reference>
<proteinExistence type="predicted"/>
<evidence type="ECO:0000313" key="7">
    <source>
        <dbReference type="EMBL" id="MBC5771992.1"/>
    </source>
</evidence>
<accession>A0A923MNB9</accession>
<dbReference type="Pfam" id="PF04277">
    <property type="entry name" value="OAD_gamma"/>
    <property type="match status" value="1"/>
</dbReference>
<dbReference type="Proteomes" id="UP000620327">
    <property type="component" value="Unassembled WGS sequence"/>
</dbReference>
<evidence type="ECO:0000256" key="4">
    <source>
        <dbReference type="ARBA" id="ARBA00022989"/>
    </source>
</evidence>
<dbReference type="GO" id="GO:0036376">
    <property type="term" value="P:sodium ion export across plasma membrane"/>
    <property type="evidence" value="ECO:0007669"/>
    <property type="project" value="InterPro"/>
</dbReference>
<feature type="transmembrane region" description="Helical" evidence="6">
    <location>
        <begin position="6"/>
        <end position="29"/>
    </location>
</feature>
<dbReference type="GO" id="GO:0005886">
    <property type="term" value="C:plasma membrane"/>
    <property type="evidence" value="ECO:0007669"/>
    <property type="project" value="UniProtKB-SubCell"/>
</dbReference>
<name>A0A923MNB9_9FIRM</name>
<keyword evidence="4 6" id="KW-1133">Transmembrane helix</keyword>
<dbReference type="GO" id="GO:0015081">
    <property type="term" value="F:sodium ion transmembrane transporter activity"/>
    <property type="evidence" value="ECO:0007669"/>
    <property type="project" value="InterPro"/>
</dbReference>
<protein>
    <submittedName>
        <fullName evidence="7">OadG family protein</fullName>
    </submittedName>
</protein>
<dbReference type="EMBL" id="JACOQI010000026">
    <property type="protein sequence ID" value="MBC5771992.1"/>
    <property type="molecule type" value="Genomic_DNA"/>
</dbReference>
<evidence type="ECO:0000256" key="5">
    <source>
        <dbReference type="ARBA" id="ARBA00023136"/>
    </source>
</evidence>
<comment type="caution">
    <text evidence="7">The sequence shown here is derived from an EMBL/GenBank/DDBJ whole genome shotgun (WGS) entry which is preliminary data.</text>
</comment>
<dbReference type="NCBIfam" id="TIGR01195">
    <property type="entry name" value="oadG_fam"/>
    <property type="match status" value="1"/>
</dbReference>
<evidence type="ECO:0000313" key="8">
    <source>
        <dbReference type="Proteomes" id="UP000620327"/>
    </source>
</evidence>